<dbReference type="EMBL" id="CP046908">
    <property type="protein sequence ID" value="QGZ35024.1"/>
    <property type="molecule type" value="Genomic_DNA"/>
</dbReference>
<feature type="domain" description="Class II aldolase/adducin N-terminal" evidence="3">
    <location>
        <begin position="19"/>
        <end position="193"/>
    </location>
</feature>
<dbReference type="InterPro" id="IPR001303">
    <property type="entry name" value="Aldolase_II/adducin_N"/>
</dbReference>
<keyword evidence="1" id="KW-0479">Metal-binding</keyword>
<sequence length="241" mass="26288">MLSPEDLAENRSEDLAARRAVIDACLKMNASGLNQGTSGNVSLRHGEGFLITPSGIPYEAMRPEQVVQVHMDESYSGDWLPSSEWRMHFDIYATRPEAGAVVHTHSPHATALSCLRREIPPFHYMIAVAGGRTLRTADYATFGTRDLSRAMLAALEERSACLLANHGMICFGPGLDKALWLAGEIETLCRQYAIALTAGDPAILTDTEMDEVIARFASYGRQTGELAEGEVPAVEAPRRRG</sequence>
<dbReference type="SUPFAM" id="SSF53639">
    <property type="entry name" value="AraD/HMP-PK domain-like"/>
    <property type="match status" value="1"/>
</dbReference>
<protein>
    <submittedName>
        <fullName evidence="4">Class II aldolase</fullName>
    </submittedName>
</protein>
<keyword evidence="2" id="KW-0456">Lyase</keyword>
<dbReference type="GO" id="GO:0046872">
    <property type="term" value="F:metal ion binding"/>
    <property type="evidence" value="ECO:0007669"/>
    <property type="project" value="UniProtKB-KW"/>
</dbReference>
<gene>
    <name evidence="4" type="ORF">GH266_11210</name>
</gene>
<dbReference type="RefSeq" id="WP_158193979.1">
    <property type="nucleotide sequence ID" value="NZ_CP046908.1"/>
</dbReference>
<proteinExistence type="predicted"/>
<dbReference type="PANTHER" id="PTHR22789:SF0">
    <property type="entry name" value="3-OXO-TETRONATE 4-PHOSPHATE DECARBOXYLASE-RELATED"/>
    <property type="match status" value="1"/>
</dbReference>
<evidence type="ECO:0000313" key="5">
    <source>
        <dbReference type="Proteomes" id="UP000435648"/>
    </source>
</evidence>
<name>A0A857C7R2_9HYPH</name>
<dbReference type="InterPro" id="IPR050197">
    <property type="entry name" value="Aldolase_class_II_sugar_metab"/>
</dbReference>
<accession>A0A857C7R2</accession>
<dbReference type="OrthoDB" id="5291399at2"/>
<dbReference type="PANTHER" id="PTHR22789">
    <property type="entry name" value="FUCULOSE PHOSPHATE ALDOLASE"/>
    <property type="match status" value="1"/>
</dbReference>
<dbReference type="Gene3D" id="3.40.225.10">
    <property type="entry name" value="Class II aldolase/adducin N-terminal domain"/>
    <property type="match status" value="1"/>
</dbReference>
<dbReference type="GO" id="GO:0019323">
    <property type="term" value="P:pentose catabolic process"/>
    <property type="evidence" value="ECO:0007669"/>
    <property type="project" value="TreeGrafter"/>
</dbReference>
<dbReference type="GO" id="GO:0005829">
    <property type="term" value="C:cytosol"/>
    <property type="evidence" value="ECO:0007669"/>
    <property type="project" value="TreeGrafter"/>
</dbReference>
<dbReference type="Proteomes" id="UP000435648">
    <property type="component" value="Chromosome"/>
</dbReference>
<dbReference type="KEGG" id="siw:GH266_11210"/>
<dbReference type="SMART" id="SM01007">
    <property type="entry name" value="Aldolase_II"/>
    <property type="match status" value="1"/>
</dbReference>
<evidence type="ECO:0000256" key="1">
    <source>
        <dbReference type="ARBA" id="ARBA00022723"/>
    </source>
</evidence>
<dbReference type="Pfam" id="PF00596">
    <property type="entry name" value="Aldolase_II"/>
    <property type="match status" value="1"/>
</dbReference>
<dbReference type="AlphaFoldDB" id="A0A857C7R2"/>
<dbReference type="InterPro" id="IPR036409">
    <property type="entry name" value="Aldolase_II/adducin_N_sf"/>
</dbReference>
<organism evidence="4 5">
    <name type="scientific">Stappia indica</name>
    <dbReference type="NCBI Taxonomy" id="538381"/>
    <lineage>
        <taxon>Bacteria</taxon>
        <taxon>Pseudomonadati</taxon>
        <taxon>Pseudomonadota</taxon>
        <taxon>Alphaproteobacteria</taxon>
        <taxon>Hyphomicrobiales</taxon>
        <taxon>Stappiaceae</taxon>
        <taxon>Stappia</taxon>
    </lineage>
</organism>
<dbReference type="GO" id="GO:0016832">
    <property type="term" value="F:aldehyde-lyase activity"/>
    <property type="evidence" value="ECO:0007669"/>
    <property type="project" value="TreeGrafter"/>
</dbReference>
<evidence type="ECO:0000313" key="4">
    <source>
        <dbReference type="EMBL" id="QGZ35024.1"/>
    </source>
</evidence>
<evidence type="ECO:0000256" key="2">
    <source>
        <dbReference type="ARBA" id="ARBA00023239"/>
    </source>
</evidence>
<reference evidence="4 5" key="1">
    <citation type="submission" date="2019-12" db="EMBL/GenBank/DDBJ databases">
        <title>The genome of Stappia indica PHM037.</title>
        <authorList>
            <person name="Kacar D."/>
            <person name="Galan B."/>
            <person name="Canedo L."/>
            <person name="Rodriguez P."/>
            <person name="de la Calle F."/>
            <person name="Garcia J.L."/>
        </authorList>
    </citation>
    <scope>NUCLEOTIDE SEQUENCE [LARGE SCALE GENOMIC DNA]</scope>
    <source>
        <strain evidence="4 5">PHM037</strain>
    </source>
</reference>
<evidence type="ECO:0000259" key="3">
    <source>
        <dbReference type="SMART" id="SM01007"/>
    </source>
</evidence>